<accession>A0A0S6VXC7</accession>
<dbReference type="AlphaFoldDB" id="A0A0S6VXC7"/>
<evidence type="ECO:0000313" key="2">
    <source>
        <dbReference type="Proteomes" id="UP000030700"/>
    </source>
</evidence>
<sequence>MISAACMKLSASNSPSDERKRIKFNEAKLQALSFRNRYSAQGFEASMRPEAGQVCQSLIVVSNCIPGSPHKCVASAMLWSKSFALCFPNISPVVMDFVSHVLPSSAAFMNSSVARTLLFAF</sequence>
<reference evidence="1" key="1">
    <citation type="journal article" date="2015" name="PeerJ">
        <title>First genomic representation of candidate bacterial phylum KSB3 points to enhanced environmental sensing as a trigger of wastewater bulking.</title>
        <authorList>
            <person name="Sekiguchi Y."/>
            <person name="Ohashi A."/>
            <person name="Parks D.H."/>
            <person name="Yamauchi T."/>
            <person name="Tyson G.W."/>
            <person name="Hugenholtz P."/>
        </authorList>
    </citation>
    <scope>NUCLEOTIDE SEQUENCE [LARGE SCALE GENOMIC DNA]</scope>
</reference>
<dbReference type="Proteomes" id="UP000030700">
    <property type="component" value="Unassembled WGS sequence"/>
</dbReference>
<protein>
    <submittedName>
        <fullName evidence="1">Uncharacterized protein</fullName>
    </submittedName>
</protein>
<keyword evidence="2" id="KW-1185">Reference proteome</keyword>
<dbReference type="EMBL" id="DF820456">
    <property type="protein sequence ID" value="GAK50145.1"/>
    <property type="molecule type" value="Genomic_DNA"/>
</dbReference>
<organism evidence="1">
    <name type="scientific">Candidatus Moduliflexus flocculans</name>
    <dbReference type="NCBI Taxonomy" id="1499966"/>
    <lineage>
        <taxon>Bacteria</taxon>
        <taxon>Candidatus Moduliflexota</taxon>
        <taxon>Candidatus Moduliflexia</taxon>
        <taxon>Candidatus Moduliflexales</taxon>
        <taxon>Candidatus Moduliflexaceae</taxon>
    </lineage>
</organism>
<proteinExistence type="predicted"/>
<gene>
    <name evidence="1" type="ORF">U14_01372</name>
</gene>
<dbReference type="HOGENOM" id="CLU_2033492_0_0_0"/>
<name>A0A0S6VXC7_9BACT</name>
<evidence type="ECO:0000313" key="1">
    <source>
        <dbReference type="EMBL" id="GAK50145.1"/>
    </source>
</evidence>